<sequence>MKRERLTHSQRREQTREFLFEAARRIFIEKGLAATSVEEIAKAAGYTRGAFYSNFGGKLELLIEILRRDGERALAKLERITNERGTPEEMKERAVAHYSSYFLENDCFPLWVEAKLLALRDTGFQQRMNAIRQEKLEQISAYIRRISECDGRSIRRQTDALALGLMSLCDGVQLFRMGDPHLMSDKMMQTVLTGFFSCGLWASPHEIPLADHLAGVPD</sequence>
<dbReference type="SUPFAM" id="SSF46689">
    <property type="entry name" value="Homeodomain-like"/>
    <property type="match status" value="1"/>
</dbReference>
<dbReference type="PROSITE" id="PS50977">
    <property type="entry name" value="HTH_TETR_2"/>
    <property type="match status" value="1"/>
</dbReference>
<keyword evidence="5" id="KW-1185">Reference proteome</keyword>
<dbReference type="InterPro" id="IPR050109">
    <property type="entry name" value="HTH-type_TetR-like_transc_reg"/>
</dbReference>
<dbReference type="InterPro" id="IPR001647">
    <property type="entry name" value="HTH_TetR"/>
</dbReference>
<dbReference type="EMBL" id="CADIKI010000037">
    <property type="protein sequence ID" value="CAB3810544.1"/>
    <property type="molecule type" value="Genomic_DNA"/>
</dbReference>
<evidence type="ECO:0000256" key="2">
    <source>
        <dbReference type="PROSITE-ProRule" id="PRU00335"/>
    </source>
</evidence>
<dbReference type="InterPro" id="IPR009057">
    <property type="entry name" value="Homeodomain-like_sf"/>
</dbReference>
<dbReference type="SUPFAM" id="SSF48498">
    <property type="entry name" value="Tetracyclin repressor-like, C-terminal domain"/>
    <property type="match status" value="1"/>
</dbReference>
<gene>
    <name evidence="4" type="ORF">LMG27177_07280</name>
</gene>
<reference evidence="4 5" key="1">
    <citation type="submission" date="2020-04" db="EMBL/GenBank/DDBJ databases">
        <authorList>
            <person name="De Canck E."/>
        </authorList>
    </citation>
    <scope>NUCLEOTIDE SEQUENCE [LARGE SCALE GENOMIC DNA]</scope>
    <source>
        <strain evidence="4 5">LMG 27177</strain>
    </source>
</reference>
<dbReference type="InterPro" id="IPR036271">
    <property type="entry name" value="Tet_transcr_reg_TetR-rel_C_sf"/>
</dbReference>
<dbReference type="AlphaFoldDB" id="A0A6J5H4X3"/>
<dbReference type="GO" id="GO:0000976">
    <property type="term" value="F:transcription cis-regulatory region binding"/>
    <property type="evidence" value="ECO:0007669"/>
    <property type="project" value="TreeGrafter"/>
</dbReference>
<evidence type="ECO:0000259" key="3">
    <source>
        <dbReference type="PROSITE" id="PS50977"/>
    </source>
</evidence>
<dbReference type="PANTHER" id="PTHR30055">
    <property type="entry name" value="HTH-TYPE TRANSCRIPTIONAL REGULATOR RUTR"/>
    <property type="match status" value="1"/>
</dbReference>
<protein>
    <recommendedName>
        <fullName evidence="3">HTH tetR-type domain-containing protein</fullName>
    </recommendedName>
</protein>
<evidence type="ECO:0000313" key="5">
    <source>
        <dbReference type="Proteomes" id="UP000494252"/>
    </source>
</evidence>
<dbReference type="PANTHER" id="PTHR30055:SF241">
    <property type="entry name" value="TRANSCRIPTIONAL REGULATORY PROTEIN"/>
    <property type="match status" value="1"/>
</dbReference>
<dbReference type="PRINTS" id="PR00455">
    <property type="entry name" value="HTHTETR"/>
</dbReference>
<dbReference type="Gene3D" id="1.10.357.10">
    <property type="entry name" value="Tetracycline Repressor, domain 2"/>
    <property type="match status" value="1"/>
</dbReference>
<dbReference type="GO" id="GO:0003700">
    <property type="term" value="F:DNA-binding transcription factor activity"/>
    <property type="evidence" value="ECO:0007669"/>
    <property type="project" value="TreeGrafter"/>
</dbReference>
<feature type="DNA-binding region" description="H-T-H motif" evidence="2">
    <location>
        <begin position="36"/>
        <end position="55"/>
    </location>
</feature>
<keyword evidence="1 2" id="KW-0238">DNA-binding</keyword>
<evidence type="ECO:0000256" key="1">
    <source>
        <dbReference type="ARBA" id="ARBA00023125"/>
    </source>
</evidence>
<accession>A0A6J5H4X3</accession>
<evidence type="ECO:0000313" key="4">
    <source>
        <dbReference type="EMBL" id="CAB3810544.1"/>
    </source>
</evidence>
<feature type="domain" description="HTH tetR-type" evidence="3">
    <location>
        <begin position="13"/>
        <end position="73"/>
    </location>
</feature>
<dbReference type="Pfam" id="PF00440">
    <property type="entry name" value="TetR_N"/>
    <property type="match status" value="1"/>
</dbReference>
<dbReference type="RefSeq" id="WP_175166225.1">
    <property type="nucleotide sequence ID" value="NZ_CADIKI010000037.1"/>
</dbReference>
<dbReference type="Proteomes" id="UP000494252">
    <property type="component" value="Unassembled WGS sequence"/>
</dbReference>
<name>A0A6J5H4X3_9BURK</name>
<organism evidence="4 5">
    <name type="scientific">Paraburkholderia fynbosensis</name>
    <dbReference type="NCBI Taxonomy" id="1200993"/>
    <lineage>
        <taxon>Bacteria</taxon>
        <taxon>Pseudomonadati</taxon>
        <taxon>Pseudomonadota</taxon>
        <taxon>Betaproteobacteria</taxon>
        <taxon>Burkholderiales</taxon>
        <taxon>Burkholderiaceae</taxon>
        <taxon>Paraburkholderia</taxon>
    </lineage>
</organism>
<proteinExistence type="predicted"/>